<evidence type="ECO:0000313" key="8">
    <source>
        <dbReference type="Proteomes" id="UP000053257"/>
    </source>
</evidence>
<evidence type="ECO:0000256" key="5">
    <source>
        <dbReference type="SAM" id="MobiDB-lite"/>
    </source>
</evidence>
<protein>
    <recommendedName>
        <fullName evidence="6">IBR domain-containing protein</fullName>
    </recommendedName>
</protein>
<feature type="non-terminal residue" evidence="7">
    <location>
        <position position="255"/>
    </location>
</feature>
<dbReference type="SUPFAM" id="SSF57850">
    <property type="entry name" value="RING/U-box"/>
    <property type="match status" value="1"/>
</dbReference>
<gene>
    <name evidence="7" type="ORF">PHLGIDRAFT_86114</name>
</gene>
<organism evidence="7 8">
    <name type="scientific">Phlebiopsis gigantea (strain 11061_1 CR5-6)</name>
    <name type="common">White-rot fungus</name>
    <name type="synonym">Peniophora gigantea</name>
    <dbReference type="NCBI Taxonomy" id="745531"/>
    <lineage>
        <taxon>Eukaryota</taxon>
        <taxon>Fungi</taxon>
        <taxon>Dikarya</taxon>
        <taxon>Basidiomycota</taxon>
        <taxon>Agaricomycotina</taxon>
        <taxon>Agaricomycetes</taxon>
        <taxon>Polyporales</taxon>
        <taxon>Phanerochaetaceae</taxon>
        <taxon>Phlebiopsis</taxon>
    </lineage>
</organism>
<dbReference type="HOGENOM" id="CLU_1092177_0_0_1"/>
<feature type="compositionally biased region" description="Low complexity" evidence="5">
    <location>
        <begin position="86"/>
        <end position="96"/>
    </location>
</feature>
<sequence>MTHTARYRDMPKESIVLNAKLALKLAGDSAPTVANFQANHATGGRFSMRHKPGATLVRPLSKAQGWARIPEIDDPRETKKMKKSSTETLTRQPSNSGVGLFLRRSLSGLRKHECASCRVTIPAQPVRLDCGHYYDSACLLSLVKTCVRNISQFPPRCCQQPIPQTTFDPFMDVLLAKAYAEKLVEYSTPKRVYCARPTCHRFLGAEGKNPHIYKCPNPTCGIRTCSRCKLEVTSHGAHACRPDVPRRPSLQGAKA</sequence>
<keyword evidence="8" id="KW-1185">Reference proteome</keyword>
<keyword evidence="2" id="KW-0863">Zinc-finger</keyword>
<reference evidence="7 8" key="1">
    <citation type="journal article" date="2014" name="PLoS Genet.">
        <title>Analysis of the Phlebiopsis gigantea genome, transcriptome and secretome provides insight into its pioneer colonization strategies of wood.</title>
        <authorList>
            <person name="Hori C."/>
            <person name="Ishida T."/>
            <person name="Igarashi K."/>
            <person name="Samejima M."/>
            <person name="Suzuki H."/>
            <person name="Master E."/>
            <person name="Ferreira P."/>
            <person name="Ruiz-Duenas F.J."/>
            <person name="Held B."/>
            <person name="Canessa P."/>
            <person name="Larrondo L.F."/>
            <person name="Schmoll M."/>
            <person name="Druzhinina I.S."/>
            <person name="Kubicek C.P."/>
            <person name="Gaskell J.A."/>
            <person name="Kersten P."/>
            <person name="St John F."/>
            <person name="Glasner J."/>
            <person name="Sabat G."/>
            <person name="Splinter BonDurant S."/>
            <person name="Syed K."/>
            <person name="Yadav J."/>
            <person name="Mgbeahuruike A.C."/>
            <person name="Kovalchuk A."/>
            <person name="Asiegbu F.O."/>
            <person name="Lackner G."/>
            <person name="Hoffmeister D."/>
            <person name="Rencoret J."/>
            <person name="Gutierrez A."/>
            <person name="Sun H."/>
            <person name="Lindquist E."/>
            <person name="Barry K."/>
            <person name="Riley R."/>
            <person name="Grigoriev I.V."/>
            <person name="Henrissat B."/>
            <person name="Kues U."/>
            <person name="Berka R.M."/>
            <person name="Martinez A.T."/>
            <person name="Covert S.F."/>
            <person name="Blanchette R.A."/>
            <person name="Cullen D."/>
        </authorList>
    </citation>
    <scope>NUCLEOTIDE SEQUENCE [LARGE SCALE GENOMIC DNA]</scope>
    <source>
        <strain evidence="7 8">11061_1 CR5-6</strain>
    </source>
</reference>
<feature type="domain" description="IBR" evidence="6">
    <location>
        <begin position="177"/>
        <end position="239"/>
    </location>
</feature>
<keyword evidence="1" id="KW-0479">Metal-binding</keyword>
<evidence type="ECO:0000313" key="7">
    <source>
        <dbReference type="EMBL" id="KIP09730.1"/>
    </source>
</evidence>
<evidence type="ECO:0000256" key="1">
    <source>
        <dbReference type="ARBA" id="ARBA00022723"/>
    </source>
</evidence>
<dbReference type="STRING" id="745531.A0A0C3SDJ9"/>
<evidence type="ECO:0000256" key="4">
    <source>
        <dbReference type="ARBA" id="ARBA00022833"/>
    </source>
</evidence>
<keyword evidence="4" id="KW-0862">Zinc</keyword>
<dbReference type="OrthoDB" id="9977870at2759"/>
<evidence type="ECO:0000259" key="6">
    <source>
        <dbReference type="Pfam" id="PF01485"/>
    </source>
</evidence>
<keyword evidence="3" id="KW-0833">Ubl conjugation pathway</keyword>
<dbReference type="AlphaFoldDB" id="A0A0C3SDJ9"/>
<dbReference type="Proteomes" id="UP000053257">
    <property type="component" value="Unassembled WGS sequence"/>
</dbReference>
<accession>A0A0C3SDJ9</accession>
<dbReference type="EMBL" id="KN840462">
    <property type="protein sequence ID" value="KIP09730.1"/>
    <property type="molecule type" value="Genomic_DNA"/>
</dbReference>
<dbReference type="Pfam" id="PF01485">
    <property type="entry name" value="IBR"/>
    <property type="match status" value="1"/>
</dbReference>
<feature type="region of interest" description="Disordered" evidence="5">
    <location>
        <begin position="73"/>
        <end position="96"/>
    </location>
</feature>
<evidence type="ECO:0000256" key="3">
    <source>
        <dbReference type="ARBA" id="ARBA00022786"/>
    </source>
</evidence>
<proteinExistence type="predicted"/>
<dbReference type="InterPro" id="IPR002867">
    <property type="entry name" value="IBR_dom"/>
</dbReference>
<dbReference type="CDD" id="cd20335">
    <property type="entry name" value="BRcat_RBR"/>
    <property type="match status" value="1"/>
</dbReference>
<evidence type="ECO:0000256" key="2">
    <source>
        <dbReference type="ARBA" id="ARBA00022771"/>
    </source>
</evidence>
<dbReference type="GO" id="GO:0008270">
    <property type="term" value="F:zinc ion binding"/>
    <property type="evidence" value="ECO:0007669"/>
    <property type="project" value="UniProtKB-KW"/>
</dbReference>
<name>A0A0C3SDJ9_PHLG1</name>